<dbReference type="GeneID" id="18832494"/>
<dbReference type="InParanoid" id="K5X3I5"/>
<dbReference type="KEGG" id="abp:AGABI1DRAFT93233"/>
<dbReference type="RefSeq" id="XP_007331774.1">
    <property type="nucleotide sequence ID" value="XM_007331712.1"/>
</dbReference>
<gene>
    <name evidence="1" type="ORF">AGABI1DRAFT_93233</name>
</gene>
<protein>
    <submittedName>
        <fullName evidence="1">Uncharacterized protein</fullName>
    </submittedName>
</protein>
<proteinExistence type="predicted"/>
<evidence type="ECO:0000313" key="2">
    <source>
        <dbReference type="Proteomes" id="UP000008493"/>
    </source>
</evidence>
<evidence type="ECO:0000313" key="1">
    <source>
        <dbReference type="EMBL" id="EKM77492.1"/>
    </source>
</evidence>
<dbReference type="Proteomes" id="UP000008493">
    <property type="component" value="Unassembled WGS sequence"/>
</dbReference>
<dbReference type="AlphaFoldDB" id="K5X3I5"/>
<keyword evidence="2" id="KW-1185">Reference proteome</keyword>
<reference evidence="2" key="1">
    <citation type="journal article" date="2012" name="Proc. Natl. Acad. Sci. U.S.A.">
        <title>Genome sequence of the button mushroom Agaricus bisporus reveals mechanisms governing adaptation to a humic-rich ecological niche.</title>
        <authorList>
            <person name="Morin E."/>
            <person name="Kohler A."/>
            <person name="Baker A.R."/>
            <person name="Foulongne-Oriol M."/>
            <person name="Lombard V."/>
            <person name="Nagy L.G."/>
            <person name="Ohm R.A."/>
            <person name="Patyshakuliyeva A."/>
            <person name="Brun A."/>
            <person name="Aerts A.L."/>
            <person name="Bailey A.M."/>
            <person name="Billette C."/>
            <person name="Coutinho P.M."/>
            <person name="Deakin G."/>
            <person name="Doddapaneni H."/>
            <person name="Floudas D."/>
            <person name="Grimwood J."/>
            <person name="Hilden K."/>
            <person name="Kuees U."/>
            <person name="LaButti K.M."/>
            <person name="Lapidus A."/>
            <person name="Lindquist E.A."/>
            <person name="Lucas S.M."/>
            <person name="Murat C."/>
            <person name="Riley R.W."/>
            <person name="Salamov A.A."/>
            <person name="Schmutz J."/>
            <person name="Subramanian V."/>
            <person name="Woesten H.A.B."/>
            <person name="Xu J."/>
            <person name="Eastwood D.C."/>
            <person name="Foster G.D."/>
            <person name="Sonnenberg A.S."/>
            <person name="Cullen D."/>
            <person name="de Vries R.P."/>
            <person name="Lundell T."/>
            <person name="Hibbett D.S."/>
            <person name="Henrissat B."/>
            <person name="Burton K.S."/>
            <person name="Kerrigan R.W."/>
            <person name="Challen M.P."/>
            <person name="Grigoriev I.V."/>
            <person name="Martin F."/>
        </authorList>
    </citation>
    <scope>NUCLEOTIDE SEQUENCE [LARGE SCALE GENOMIC DNA]</scope>
    <source>
        <strain evidence="2">JB137-S8 / ATCC MYA-4627 / FGSC 10392</strain>
    </source>
</reference>
<accession>K5X3I5</accession>
<organism evidence="1 2">
    <name type="scientific">Agaricus bisporus var. burnettii (strain JB137-S8 / ATCC MYA-4627 / FGSC 10392)</name>
    <name type="common">White button mushroom</name>
    <dbReference type="NCBI Taxonomy" id="597362"/>
    <lineage>
        <taxon>Eukaryota</taxon>
        <taxon>Fungi</taxon>
        <taxon>Dikarya</taxon>
        <taxon>Basidiomycota</taxon>
        <taxon>Agaricomycotina</taxon>
        <taxon>Agaricomycetes</taxon>
        <taxon>Agaricomycetidae</taxon>
        <taxon>Agaricales</taxon>
        <taxon>Agaricineae</taxon>
        <taxon>Agaricaceae</taxon>
        <taxon>Agaricus</taxon>
    </lineage>
</organism>
<dbReference type="HOGENOM" id="CLU_2170281_0_0_1"/>
<sequence>MFRITQLLPSCEKYLEPINKPFVIELEYILVAQHNWLKPKSLTILLLVVGYRMRAYIQSEVNCTEERGMEDRDIRTGGEVGVNMPDPGALGRIAGPVFPAPGLLRPDSAI</sequence>
<dbReference type="EMBL" id="JH971395">
    <property type="protein sequence ID" value="EKM77492.1"/>
    <property type="molecule type" value="Genomic_DNA"/>
</dbReference>
<name>K5X3I5_AGABU</name>